<evidence type="ECO:0000313" key="3">
    <source>
        <dbReference type="Proteomes" id="UP001500902"/>
    </source>
</evidence>
<accession>A0ABP7BIB3</accession>
<evidence type="ECO:0000256" key="1">
    <source>
        <dbReference type="SAM" id="Phobius"/>
    </source>
</evidence>
<keyword evidence="1" id="KW-1133">Transmembrane helix</keyword>
<gene>
    <name evidence="2" type="ORF">GCM10022224_024530</name>
</gene>
<comment type="caution">
    <text evidence="2">The sequence shown here is derived from an EMBL/GenBank/DDBJ whole genome shotgun (WGS) entry which is preliminary data.</text>
</comment>
<evidence type="ECO:0000313" key="2">
    <source>
        <dbReference type="EMBL" id="GAA3660271.1"/>
    </source>
</evidence>
<protein>
    <submittedName>
        <fullName evidence="2">Uncharacterized protein</fullName>
    </submittedName>
</protein>
<feature type="transmembrane region" description="Helical" evidence="1">
    <location>
        <begin position="47"/>
        <end position="69"/>
    </location>
</feature>
<keyword evidence="1" id="KW-0812">Transmembrane</keyword>
<keyword evidence="1" id="KW-0472">Membrane</keyword>
<sequence length="286" mass="30349">MNEMTELEHFRSAVPSPTPDALTAQETRLLNALATVPAPRPRSRGRFVFAGLVATAALAAAVVLGPMLVGQDSGPTAYANSAIDIELRGDEYVATIKDPFADHALYTEAFQAMGLNVALDLRPASPTKVGQIFRLGFDGTTREDRIGGGLEPEGCTPGRPGCALTVTVSKGFSGKGVIYLGRQAKPGEAYQNNADARRKGESLEGYDPNGRTVAEVLAETSRRGLEVTFQIIEPSPDGNGFSASPQAQSAKVGDHWIVWAAEPSRQGAVRLLVSEKRVAKNPVYGD</sequence>
<dbReference type="EMBL" id="BAAAZP010000044">
    <property type="protein sequence ID" value="GAA3660271.1"/>
    <property type="molecule type" value="Genomic_DNA"/>
</dbReference>
<keyword evidence="3" id="KW-1185">Reference proteome</keyword>
<reference evidence="3" key="1">
    <citation type="journal article" date="2019" name="Int. J. Syst. Evol. Microbiol.">
        <title>The Global Catalogue of Microorganisms (GCM) 10K type strain sequencing project: providing services to taxonomists for standard genome sequencing and annotation.</title>
        <authorList>
            <consortium name="The Broad Institute Genomics Platform"/>
            <consortium name="The Broad Institute Genome Sequencing Center for Infectious Disease"/>
            <person name="Wu L."/>
            <person name="Ma J."/>
        </authorList>
    </citation>
    <scope>NUCLEOTIDE SEQUENCE [LARGE SCALE GENOMIC DNA]</scope>
    <source>
        <strain evidence="3">JCM 16904</strain>
    </source>
</reference>
<organism evidence="2 3">
    <name type="scientific">Nonomuraea antimicrobica</name>
    <dbReference type="NCBI Taxonomy" id="561173"/>
    <lineage>
        <taxon>Bacteria</taxon>
        <taxon>Bacillati</taxon>
        <taxon>Actinomycetota</taxon>
        <taxon>Actinomycetes</taxon>
        <taxon>Streptosporangiales</taxon>
        <taxon>Streptosporangiaceae</taxon>
        <taxon>Nonomuraea</taxon>
    </lineage>
</organism>
<name>A0ABP7BIB3_9ACTN</name>
<proteinExistence type="predicted"/>
<dbReference type="RefSeq" id="WP_344876204.1">
    <property type="nucleotide sequence ID" value="NZ_BAAAZP010000044.1"/>
</dbReference>
<dbReference type="Proteomes" id="UP001500902">
    <property type="component" value="Unassembled WGS sequence"/>
</dbReference>